<dbReference type="EMBL" id="CP001727">
    <property type="protein sequence ID" value="ACV57343.1"/>
    <property type="molecule type" value="Genomic_DNA"/>
</dbReference>
<feature type="compositionally biased region" description="Basic and acidic residues" evidence="5">
    <location>
        <begin position="331"/>
        <end position="349"/>
    </location>
</feature>
<accession>C8WRD8</accession>
<organism evidence="7 8">
    <name type="scientific">Alicyclobacillus acidocaldarius subsp. acidocaldarius (strain ATCC 27009 / DSM 446 / BCRC 14685 / JCM 5260 / KCTC 1825 / NBRC 15652 / NCIMB 11725 / NRRL B-14509 / 104-IA)</name>
    <name type="common">Bacillus acidocaldarius</name>
    <dbReference type="NCBI Taxonomy" id="521098"/>
    <lineage>
        <taxon>Bacteria</taxon>
        <taxon>Bacillati</taxon>
        <taxon>Bacillota</taxon>
        <taxon>Bacilli</taxon>
        <taxon>Bacillales</taxon>
        <taxon>Alicyclobacillaceae</taxon>
        <taxon>Alicyclobacillus</taxon>
    </lineage>
</organism>
<dbReference type="GO" id="GO:0006302">
    <property type="term" value="P:double-strand break repair"/>
    <property type="evidence" value="ECO:0007669"/>
    <property type="project" value="InterPro"/>
</dbReference>
<dbReference type="Proteomes" id="UP000001917">
    <property type="component" value="Chromosome"/>
</dbReference>
<dbReference type="eggNOG" id="COG0419">
    <property type="taxonomic scope" value="Bacteria"/>
</dbReference>
<comment type="subunit">
    <text evidence="2">Heterodimer of SbcC and SbcD.</text>
</comment>
<dbReference type="InterPro" id="IPR038729">
    <property type="entry name" value="Rad50/SbcC_AAA"/>
</dbReference>
<keyword evidence="8" id="KW-1185">Reference proteome</keyword>
<feature type="coiled-coil region" evidence="4">
    <location>
        <begin position="822"/>
        <end position="1068"/>
    </location>
</feature>
<feature type="coiled-coil region" evidence="4">
    <location>
        <begin position="627"/>
        <end position="661"/>
    </location>
</feature>
<dbReference type="KEGG" id="aac:Aaci_0283"/>
<reference evidence="7 8" key="2">
    <citation type="journal article" date="2010" name="Stand. Genomic Sci.">
        <title>Complete genome sequence of Alicyclobacillus acidocaldarius type strain (104-IA).</title>
        <authorList>
            <person name="Mavromatis K."/>
            <person name="Sikorski J."/>
            <person name="Lapidus A."/>
            <person name="Glavina Del Rio T."/>
            <person name="Copeland A."/>
            <person name="Tice H."/>
            <person name="Cheng J.F."/>
            <person name="Lucas S."/>
            <person name="Chen F."/>
            <person name="Nolan M."/>
            <person name="Bruce D."/>
            <person name="Goodwin L."/>
            <person name="Pitluck S."/>
            <person name="Ivanova N."/>
            <person name="Ovchinnikova G."/>
            <person name="Pati A."/>
            <person name="Chen A."/>
            <person name="Palaniappan K."/>
            <person name="Land M."/>
            <person name="Hauser L."/>
            <person name="Chang Y.J."/>
            <person name="Jeffries C.D."/>
            <person name="Chain P."/>
            <person name="Meincke L."/>
            <person name="Sims D."/>
            <person name="Chertkov O."/>
            <person name="Han C."/>
            <person name="Brettin T."/>
            <person name="Detter J.C."/>
            <person name="Wahrenburg C."/>
            <person name="Rohde M."/>
            <person name="Pukall R."/>
            <person name="Goker M."/>
            <person name="Bristow J."/>
            <person name="Eisen J.A."/>
            <person name="Markowitz V."/>
            <person name="Hugenholtz P."/>
            <person name="Klenk H.P."/>
            <person name="Kyrpides N.C."/>
        </authorList>
    </citation>
    <scope>NUCLEOTIDE SEQUENCE [LARGE SCALE GENOMIC DNA]</scope>
    <source>
        <strain evidence="8">ATCC 27009 / DSM 446 / BCRC 14685 / JCM 5260 / KCTC 1825 / NBRC 15652 / NCIMB 11725 / NRRL B-14509 / 104-IA</strain>
    </source>
</reference>
<feature type="coiled-coil region" evidence="4">
    <location>
        <begin position="456"/>
        <end position="574"/>
    </location>
</feature>
<dbReference type="HOGENOM" id="CLU_004785_1_2_9"/>
<feature type="coiled-coil region" evidence="4">
    <location>
        <begin position="723"/>
        <end position="757"/>
    </location>
</feature>
<dbReference type="Gene3D" id="3.40.50.300">
    <property type="entry name" value="P-loop containing nucleotide triphosphate hydrolases"/>
    <property type="match status" value="2"/>
</dbReference>
<comment type="similarity">
    <text evidence="1">Belongs to the SMC family. SbcC subfamily.</text>
</comment>
<keyword evidence="4" id="KW-0175">Coiled coil</keyword>
<dbReference type="GO" id="GO:0016887">
    <property type="term" value="F:ATP hydrolysis activity"/>
    <property type="evidence" value="ECO:0007669"/>
    <property type="project" value="InterPro"/>
</dbReference>
<name>C8WRD8_ALIAD</name>
<feature type="domain" description="Rad50/SbcC-type AAA" evidence="6">
    <location>
        <begin position="5"/>
        <end position="214"/>
    </location>
</feature>
<dbReference type="STRING" id="521098.Aaci_0283"/>
<sequence length="1223" mass="134108">MRPVRLIIQGLRSYRERQEIDFQALTEHGLFGIFGPTGSGKSTILDAITLALFGSATRASRNAQGTVNPLEARMEIVFEFEIGAGARRRRYRVERAFKRGNNPLSVTTTACRLLEIENPDGDSPGLVMVAEGTREVDAAIEGILGLKEEDFTRAVVLPQGQFAEFLHLSGADRGKMLERLFGLERYGKKLSEKVSKRLTEANQEVGQLEAALAEVGDASEEALERARAALAEATSALQAAEAERRHAEAHLRELERVAELDAERRQAEAEADRLRDRAEEMARLEERLSRHRRAAALMPLVTSWEEAREAVARAEGRAAAAGEALREAEARAEEAARAEREAAARREAEEPSLLAQQARLREAEGLERAWVDKARALREAEAELRAQRARLVAAQEACAKLEAGAQALRDGLEEAERAFRAHHVPPEVRSALDHLRRAHDAWQAAALAREREAGLLAERRADVEDAEQAYRGAESARSALRAEAESLEAAKAAHEGSKPAVSRDSFASLRAWLLRAEERVRELEQAEQAVAAARNRLESAVRARAQAEEMRNARANAAEAAREAMERLRAERDRRWAARHGALISALARELVEGQPCPVCGSTHHPSPAVAALDEGEVWTEADDLALAEAEAAWREAEGILREAEQQYQVAFAKAEAAAHEASRAADERARRLSALAELWPEAPGATGADMPESAEGWKPHVRRAADEIAAGEEAWAAWEARAKELADQSAALTERLQRAAGDVLAAEERLKAARAEWARQGASASSAEEKARDSAELLRRAAEVVSLGDGLEGDALAQAVQDRLRRLEEDDRRAGEADARRTSLTADLAQVNARLQEAVQQKLEAERQVHEAEIREAQLRAGADSDKARLDDMTGGRPVAEVRVEVETALEDLRRALAEALRARQEAEAERDKARTAATQAEAALQEARRTEGRAREALEAALAESDFATPGDVRDALLGEREVVAAEDEIAAYRDAVQAVKQRLDDLARQLAGRRVDEAELAAARARAQAAEAAHGEAQQHVGACRQQLADLEARRARFAEVSAKLEQAREAARRLKTLSDVLRANAFVQFVGREEMADVARQASDRLASLTHGRYRLVLTPTGDFVIRDDHLGGVERPVGTLSGGETFVTSLSLALSLSAHIQLRGQHPLEFFFLDEGFGTLDPELLDVVMSSLERLRLERMAIGLISHVPELRERVPRRLVVEPAEPGGRGTRVRLERA</sequence>
<dbReference type="InterPro" id="IPR027417">
    <property type="entry name" value="P-loop_NTPase"/>
</dbReference>
<evidence type="ECO:0000256" key="1">
    <source>
        <dbReference type="ARBA" id="ARBA00006930"/>
    </source>
</evidence>
<evidence type="ECO:0000313" key="8">
    <source>
        <dbReference type="Proteomes" id="UP000001917"/>
    </source>
</evidence>
<dbReference type="RefSeq" id="WP_012809717.1">
    <property type="nucleotide sequence ID" value="NC_013205.1"/>
</dbReference>
<dbReference type="AlphaFoldDB" id="C8WRD8"/>
<proteinExistence type="inferred from homology"/>
<feature type="region of interest" description="Disordered" evidence="5">
    <location>
        <begin position="331"/>
        <end position="350"/>
    </location>
</feature>
<feature type="coiled-coil region" evidence="4">
    <location>
        <begin position="377"/>
        <end position="418"/>
    </location>
</feature>
<evidence type="ECO:0000256" key="5">
    <source>
        <dbReference type="SAM" id="MobiDB-lite"/>
    </source>
</evidence>
<protein>
    <recommendedName>
        <fullName evidence="3">Nuclease SbcCD subunit C</fullName>
    </recommendedName>
</protein>
<evidence type="ECO:0000256" key="2">
    <source>
        <dbReference type="ARBA" id="ARBA00011322"/>
    </source>
</evidence>
<reference evidence="8" key="1">
    <citation type="submission" date="2009-09" db="EMBL/GenBank/DDBJ databases">
        <title>The complete chromosome of Alicyclobacillus acidocaldarius subsp. acidocaldarius DSM 446.</title>
        <authorList>
            <consortium name="US DOE Joint Genome Institute (JGI-PGF)"/>
            <person name="Lucas S."/>
            <person name="Copeland A."/>
            <person name="Lapidus A."/>
            <person name="Glavina del Rio T."/>
            <person name="Dalin E."/>
            <person name="Tice H."/>
            <person name="Bruce D."/>
            <person name="Goodwin L."/>
            <person name="Pitluck S."/>
            <person name="Kyrpides N."/>
            <person name="Mavromatis K."/>
            <person name="Ivanova N."/>
            <person name="Ovchinnikova G."/>
            <person name="Chertkov O."/>
            <person name="Sims D."/>
            <person name="Brettin T."/>
            <person name="Detter J.C."/>
            <person name="Han C."/>
            <person name="Larimer F."/>
            <person name="Land M."/>
            <person name="Hauser L."/>
            <person name="Markowitz V."/>
            <person name="Cheng J.-F."/>
            <person name="Hugenholtz P."/>
            <person name="Woyke T."/>
            <person name="Wu D."/>
            <person name="Pukall R."/>
            <person name="Klenk H.-P."/>
            <person name="Eisen J.A."/>
        </authorList>
    </citation>
    <scope>NUCLEOTIDE SEQUENCE [LARGE SCALE GENOMIC DNA]</scope>
    <source>
        <strain evidence="8">ATCC 27009 / DSM 446 / BCRC 14685 / JCM 5260 / KCTC 1825 / NBRC 15652 / NCIMB 11725 / NRRL B-14509 / 104-IA</strain>
    </source>
</reference>
<evidence type="ECO:0000256" key="4">
    <source>
        <dbReference type="SAM" id="Coils"/>
    </source>
</evidence>
<evidence type="ECO:0000313" key="7">
    <source>
        <dbReference type="EMBL" id="ACV57343.1"/>
    </source>
</evidence>
<dbReference type="SUPFAM" id="SSF52540">
    <property type="entry name" value="P-loop containing nucleoside triphosphate hydrolases"/>
    <property type="match status" value="1"/>
</dbReference>
<evidence type="ECO:0000259" key="6">
    <source>
        <dbReference type="Pfam" id="PF13476"/>
    </source>
</evidence>
<evidence type="ECO:0000256" key="3">
    <source>
        <dbReference type="ARBA" id="ARBA00013368"/>
    </source>
</evidence>
<dbReference type="Pfam" id="PF13558">
    <property type="entry name" value="SbcC_Walker_B"/>
    <property type="match status" value="1"/>
</dbReference>
<dbReference type="Pfam" id="PF13476">
    <property type="entry name" value="AAA_23"/>
    <property type="match status" value="1"/>
</dbReference>
<dbReference type="PANTHER" id="PTHR32114">
    <property type="entry name" value="ABC TRANSPORTER ABCH.3"/>
    <property type="match status" value="1"/>
</dbReference>
<gene>
    <name evidence="7" type="ordered locus">Aaci_0283</name>
</gene>
<dbReference type="PANTHER" id="PTHR32114:SF2">
    <property type="entry name" value="ABC TRANSPORTER ABCH.3"/>
    <property type="match status" value="1"/>
</dbReference>